<accession>A0A2C9W201</accession>
<sequence length="61" mass="7310">MSARPTDYIINPANESDDHINLKIEQLLQKEKLFEHPNRALSGQVWRILFLEKKFRHCYLT</sequence>
<proteinExistence type="predicted"/>
<dbReference type="EMBL" id="CM004390">
    <property type="protein sequence ID" value="OAY52969.1"/>
    <property type="molecule type" value="Genomic_DNA"/>
</dbReference>
<gene>
    <name evidence="1" type="ORF">MANES_04G125900</name>
</gene>
<reference evidence="1" key="1">
    <citation type="submission" date="2016-02" db="EMBL/GenBank/DDBJ databases">
        <title>WGS assembly of Manihot esculenta.</title>
        <authorList>
            <person name="Bredeson J.V."/>
            <person name="Prochnik S.E."/>
            <person name="Lyons J.B."/>
            <person name="Schmutz J."/>
            <person name="Grimwood J."/>
            <person name="Vrebalov J."/>
            <person name="Bart R.S."/>
            <person name="Amuge T."/>
            <person name="Ferguson M.E."/>
            <person name="Green R."/>
            <person name="Putnam N."/>
            <person name="Stites J."/>
            <person name="Rounsley S."/>
            <person name="Rokhsar D.S."/>
        </authorList>
    </citation>
    <scope>NUCLEOTIDE SEQUENCE [LARGE SCALE GENOMIC DNA]</scope>
    <source>
        <tissue evidence="1">Leaf</tissue>
    </source>
</reference>
<protein>
    <submittedName>
        <fullName evidence="1">Uncharacterized protein</fullName>
    </submittedName>
</protein>
<dbReference type="AlphaFoldDB" id="A0A2C9W201"/>
<evidence type="ECO:0000313" key="1">
    <source>
        <dbReference type="EMBL" id="OAY52969.1"/>
    </source>
</evidence>
<name>A0A2C9W201_MANES</name>
<organism evidence="1">
    <name type="scientific">Manihot esculenta</name>
    <name type="common">Cassava</name>
    <name type="synonym">Jatropha manihot</name>
    <dbReference type="NCBI Taxonomy" id="3983"/>
    <lineage>
        <taxon>Eukaryota</taxon>
        <taxon>Viridiplantae</taxon>
        <taxon>Streptophyta</taxon>
        <taxon>Embryophyta</taxon>
        <taxon>Tracheophyta</taxon>
        <taxon>Spermatophyta</taxon>
        <taxon>Magnoliopsida</taxon>
        <taxon>eudicotyledons</taxon>
        <taxon>Gunneridae</taxon>
        <taxon>Pentapetalae</taxon>
        <taxon>rosids</taxon>
        <taxon>fabids</taxon>
        <taxon>Malpighiales</taxon>
        <taxon>Euphorbiaceae</taxon>
        <taxon>Crotonoideae</taxon>
        <taxon>Manihoteae</taxon>
        <taxon>Manihot</taxon>
    </lineage>
</organism>